<dbReference type="SUPFAM" id="SSF52172">
    <property type="entry name" value="CheY-like"/>
    <property type="match status" value="1"/>
</dbReference>
<proteinExistence type="predicted"/>
<dbReference type="SMART" id="SM00387">
    <property type="entry name" value="HATPase_c"/>
    <property type="match status" value="2"/>
</dbReference>
<keyword evidence="8" id="KW-0902">Two-component regulatory system</keyword>
<feature type="domain" description="Response regulatory" evidence="12">
    <location>
        <begin position="715"/>
        <end position="831"/>
    </location>
</feature>
<dbReference type="CDD" id="cd16922">
    <property type="entry name" value="HATPase_EvgS-ArcB-TorS-like"/>
    <property type="match status" value="1"/>
</dbReference>
<dbReference type="Pfam" id="PF02518">
    <property type="entry name" value="HATPase_c"/>
    <property type="match status" value="2"/>
</dbReference>
<dbReference type="SUPFAM" id="SSF49785">
    <property type="entry name" value="Galactose-binding domain-like"/>
    <property type="match status" value="1"/>
</dbReference>
<feature type="transmembrane region" description="Helical" evidence="10">
    <location>
        <begin position="330"/>
        <end position="349"/>
    </location>
</feature>
<feature type="transmembrane region" description="Helical" evidence="10">
    <location>
        <begin position="355"/>
        <end position="375"/>
    </location>
</feature>
<reference evidence="13" key="1">
    <citation type="submission" date="2022-08" db="EMBL/GenBank/DDBJ databases">
        <title>Draft genome sequence of Lysinibacillus sp. strain KH24.</title>
        <authorList>
            <person name="Kanbe H."/>
            <person name="Itoh H."/>
        </authorList>
    </citation>
    <scope>NUCLEOTIDE SEQUENCE</scope>
    <source>
        <strain evidence="13">KH24</strain>
    </source>
</reference>
<dbReference type="Proteomes" id="UP001065593">
    <property type="component" value="Unassembled WGS sequence"/>
</dbReference>
<evidence type="ECO:0000313" key="13">
    <source>
        <dbReference type="EMBL" id="GLC89146.1"/>
    </source>
</evidence>
<name>A0ABQ5NLB1_9BACI</name>
<dbReference type="Gene3D" id="3.30.565.10">
    <property type="entry name" value="Histidine kinase-like ATPase, C-terminal domain"/>
    <property type="match status" value="2"/>
</dbReference>
<keyword evidence="10" id="KW-1133">Transmembrane helix</keyword>
<dbReference type="EC" id="2.7.13.3" evidence="2"/>
<dbReference type="PROSITE" id="PS50109">
    <property type="entry name" value="HIS_KIN"/>
    <property type="match status" value="1"/>
</dbReference>
<dbReference type="PANTHER" id="PTHR43047">
    <property type="entry name" value="TWO-COMPONENT HISTIDINE PROTEIN KINASE"/>
    <property type="match status" value="1"/>
</dbReference>
<feature type="modified residue" description="4-aspartylphosphate" evidence="9">
    <location>
        <position position="764"/>
    </location>
</feature>
<dbReference type="InterPro" id="IPR004358">
    <property type="entry name" value="Sig_transdc_His_kin-like_C"/>
</dbReference>
<evidence type="ECO:0000256" key="4">
    <source>
        <dbReference type="ARBA" id="ARBA00022679"/>
    </source>
</evidence>
<feature type="transmembrane region" description="Helical" evidence="10">
    <location>
        <begin position="236"/>
        <end position="254"/>
    </location>
</feature>
<evidence type="ECO:0000256" key="6">
    <source>
        <dbReference type="ARBA" id="ARBA00022777"/>
    </source>
</evidence>
<evidence type="ECO:0000313" key="14">
    <source>
        <dbReference type="Proteomes" id="UP001065593"/>
    </source>
</evidence>
<keyword evidence="10" id="KW-0812">Transmembrane</keyword>
<dbReference type="InterPro" id="IPR008979">
    <property type="entry name" value="Galactose-bd-like_sf"/>
</dbReference>
<evidence type="ECO:0000256" key="7">
    <source>
        <dbReference type="ARBA" id="ARBA00022840"/>
    </source>
</evidence>
<dbReference type="PROSITE" id="PS50110">
    <property type="entry name" value="RESPONSE_REGULATORY"/>
    <property type="match status" value="1"/>
</dbReference>
<dbReference type="Gene3D" id="3.40.50.2300">
    <property type="match status" value="1"/>
</dbReference>
<feature type="domain" description="Histidine kinase" evidence="11">
    <location>
        <begin position="457"/>
        <end position="675"/>
    </location>
</feature>
<organism evidence="13 14">
    <name type="scientific">Lysinibacillus piscis</name>
    <dbReference type="NCBI Taxonomy" id="2518931"/>
    <lineage>
        <taxon>Bacteria</taxon>
        <taxon>Bacillati</taxon>
        <taxon>Bacillota</taxon>
        <taxon>Bacilli</taxon>
        <taxon>Bacillales</taxon>
        <taxon>Bacillaceae</taxon>
        <taxon>Lysinibacillus</taxon>
    </lineage>
</organism>
<dbReference type="PANTHER" id="PTHR43047:SF72">
    <property type="entry name" value="OSMOSENSING HISTIDINE PROTEIN KINASE SLN1"/>
    <property type="match status" value="1"/>
</dbReference>
<keyword evidence="5" id="KW-0547">Nucleotide-binding</keyword>
<dbReference type="Pfam" id="PF00512">
    <property type="entry name" value="HisKA"/>
    <property type="match status" value="1"/>
</dbReference>
<dbReference type="InterPro" id="IPR005467">
    <property type="entry name" value="His_kinase_dom"/>
</dbReference>
<dbReference type="Pfam" id="PF06580">
    <property type="entry name" value="His_kinase"/>
    <property type="match status" value="1"/>
</dbReference>
<evidence type="ECO:0000259" key="12">
    <source>
        <dbReference type="PROSITE" id="PS50110"/>
    </source>
</evidence>
<dbReference type="InterPro" id="IPR001789">
    <property type="entry name" value="Sig_transdc_resp-reg_receiver"/>
</dbReference>
<dbReference type="InterPro" id="IPR003661">
    <property type="entry name" value="HisK_dim/P_dom"/>
</dbReference>
<feature type="transmembrane region" description="Helical" evidence="10">
    <location>
        <begin position="298"/>
        <end position="318"/>
    </location>
</feature>
<evidence type="ECO:0000256" key="1">
    <source>
        <dbReference type="ARBA" id="ARBA00000085"/>
    </source>
</evidence>
<comment type="catalytic activity">
    <reaction evidence="1">
        <text>ATP + protein L-histidine = ADP + protein N-phospho-L-histidine.</text>
        <dbReference type="EC" id="2.7.13.3"/>
    </reaction>
</comment>
<dbReference type="CDD" id="cd17574">
    <property type="entry name" value="REC_OmpR"/>
    <property type="match status" value="1"/>
</dbReference>
<feature type="transmembrane region" description="Helical" evidence="10">
    <location>
        <begin position="27"/>
        <end position="45"/>
    </location>
</feature>
<evidence type="ECO:0000256" key="5">
    <source>
        <dbReference type="ARBA" id="ARBA00022741"/>
    </source>
</evidence>
<dbReference type="InterPro" id="IPR036890">
    <property type="entry name" value="HATPase_C_sf"/>
</dbReference>
<keyword evidence="10" id="KW-0472">Membrane</keyword>
<dbReference type="InterPro" id="IPR011006">
    <property type="entry name" value="CheY-like_superfamily"/>
</dbReference>
<keyword evidence="3 9" id="KW-0597">Phosphoprotein</keyword>
<dbReference type="SUPFAM" id="SSF55874">
    <property type="entry name" value="ATPase domain of HSP90 chaperone/DNA topoisomerase II/histidine kinase"/>
    <property type="match status" value="2"/>
</dbReference>
<evidence type="ECO:0000256" key="3">
    <source>
        <dbReference type="ARBA" id="ARBA00022553"/>
    </source>
</evidence>
<feature type="transmembrane region" description="Helical" evidence="10">
    <location>
        <begin position="382"/>
        <end position="403"/>
    </location>
</feature>
<feature type="transmembrane region" description="Helical" evidence="10">
    <location>
        <begin position="261"/>
        <end position="278"/>
    </location>
</feature>
<keyword evidence="4" id="KW-0808">Transferase</keyword>
<comment type="caution">
    <text evidence="13">The sequence shown here is derived from an EMBL/GenBank/DDBJ whole genome shotgun (WGS) entry which is preliminary data.</text>
</comment>
<keyword evidence="14" id="KW-1185">Reference proteome</keyword>
<dbReference type="SMART" id="SM00388">
    <property type="entry name" value="HisKA"/>
    <property type="match status" value="1"/>
</dbReference>
<dbReference type="Gene3D" id="1.10.287.130">
    <property type="match status" value="1"/>
</dbReference>
<dbReference type="InterPro" id="IPR036097">
    <property type="entry name" value="HisK_dim/P_sf"/>
</dbReference>
<dbReference type="CDD" id="cd00082">
    <property type="entry name" value="HisKA"/>
    <property type="match status" value="1"/>
</dbReference>
<evidence type="ECO:0000256" key="10">
    <source>
        <dbReference type="SAM" id="Phobius"/>
    </source>
</evidence>
<keyword evidence="6" id="KW-0418">Kinase</keyword>
<dbReference type="Pfam" id="PF00072">
    <property type="entry name" value="Response_reg"/>
    <property type="match status" value="1"/>
</dbReference>
<evidence type="ECO:0000256" key="8">
    <source>
        <dbReference type="ARBA" id="ARBA00023012"/>
    </source>
</evidence>
<dbReference type="InterPro" id="IPR003594">
    <property type="entry name" value="HATPase_dom"/>
</dbReference>
<accession>A0ABQ5NLB1</accession>
<dbReference type="EMBL" id="BRZA01000002">
    <property type="protein sequence ID" value="GLC89146.1"/>
    <property type="molecule type" value="Genomic_DNA"/>
</dbReference>
<evidence type="ECO:0000259" key="11">
    <source>
        <dbReference type="PROSITE" id="PS50109"/>
    </source>
</evidence>
<dbReference type="Gene3D" id="2.60.120.260">
    <property type="entry name" value="Galactose-binding domain-like"/>
    <property type="match status" value="1"/>
</dbReference>
<dbReference type="InterPro" id="IPR010559">
    <property type="entry name" value="Sig_transdc_His_kin_internal"/>
</dbReference>
<sequence>MHKGGVVSKRYIYIMCFDMAGMKQRKIIIIISLFILFLTGARLLWFDVFNHPSQSYAVKGQIDLRNQAIQEGQVVTLDGEWLFYPYEWLAEQGKQSVPTKAPTAIQVPKGWSTALKEGDKTPYGYGSYHLKIIVKPEEDMTYSLRIPSIRSASEVYVNHRLLGRAGQLGERASDTVAQNIPYTLSFQTNGQEVIDIIVQVANFQDPRNGGIVRSIQFGKADVVNREVQLSIAMQQLVAVVFLIHAIYAVILYTIGDKDKRLLDFSLLMFSTMLFYLLGSDEKLLSYWLSINYEWGFKGVHLAMLGIGYSLWQCMMKWLPTKIHKWMPYSFVLYGVAAFLTLILPARYVVLIQPVYGTLLGIPMALTMVIMLCKSIKEWREHLFLLLAIVAFINNIAWYGILLVTGTKMIHYPFDLIITMACLATVWFKEYAQVHADTQKLAMKLQKADKLKNEFLANTSHELRNPLHGILNISKAVLEREAHALSTKSVNDLETVLSVGQRMSLMLNDLLDVMHLKENTPTLQLQTFSIHTIIMGVIDILSFMKEGKDIQFILEIPEDFPKVYADENRVIQIVFNLLHNALKFTNEGQIVITGNQQDGRAEFAISDTGIGIDSDTMQRLFEPYEQGELSKAMVEGGFGLGLSISKRLVELHGGILQVESMIGVGSTFRFTLPLSTVMDRLVDSKQPVSSPYEEVAAAKQLKYQPEQAVIDGKRARILVVDDESINLRVVETILPSELYEVVTVTSGMAALDMLHTHTWDLIISDVMMPKMSGYELIRVIRQRFSMIELPVLLLTARNQPMDMDNGFLAGANDYVTKPVNSLELRARVEALTNMKTAVQERLQMEAAWLQAQIEPHFLFNALNAIVTFSEIGDERASKLLEALSDFLRESYKFQNTKDLVPLEDELHLVHSYMYIQQERFGERITFQCHVEVATDVRIPSLTIQPLIENALTHGILKRREGGTIYLHIVNVGGNIEITVTDDGVGMEEEHAAQLLELQTSHAKGIGLLNTNLRLKRLYGQGLHIKSKPNQGTSISFIVMRKK</sequence>
<protein>
    <recommendedName>
        <fullName evidence="2">histidine kinase</fullName>
        <ecNumber evidence="2">2.7.13.3</ecNumber>
    </recommendedName>
</protein>
<evidence type="ECO:0000256" key="9">
    <source>
        <dbReference type="PROSITE-ProRule" id="PRU00169"/>
    </source>
</evidence>
<keyword evidence="7" id="KW-0067">ATP-binding</keyword>
<dbReference type="PRINTS" id="PR00344">
    <property type="entry name" value="BCTRLSENSOR"/>
</dbReference>
<dbReference type="SUPFAM" id="SSF47384">
    <property type="entry name" value="Homodimeric domain of signal transducing histidine kinase"/>
    <property type="match status" value="1"/>
</dbReference>
<dbReference type="SMART" id="SM00448">
    <property type="entry name" value="REC"/>
    <property type="match status" value="1"/>
</dbReference>
<evidence type="ECO:0000256" key="2">
    <source>
        <dbReference type="ARBA" id="ARBA00012438"/>
    </source>
</evidence>
<gene>
    <name evidence="13" type="ORF">LYSBPC_22730</name>
</gene>